<evidence type="ECO:0000313" key="2">
    <source>
        <dbReference type="EMBL" id="KFA89176.1"/>
    </source>
</evidence>
<name>A0A084SL41_9BACT</name>
<proteinExistence type="predicted"/>
<keyword evidence="1" id="KW-1133">Transmembrane helix</keyword>
<feature type="transmembrane region" description="Helical" evidence="1">
    <location>
        <begin position="97"/>
        <end position="115"/>
    </location>
</feature>
<reference evidence="2 3" key="1">
    <citation type="submission" date="2014-07" db="EMBL/GenBank/DDBJ databases">
        <title>Draft Genome Sequence of Gephyronic Acid Producer, Cystobacter violaceus Strain Cb vi76.</title>
        <authorList>
            <person name="Stevens D.C."/>
            <person name="Young J."/>
            <person name="Carmichael R."/>
            <person name="Tan J."/>
            <person name="Taylor R.E."/>
        </authorList>
    </citation>
    <scope>NUCLEOTIDE SEQUENCE [LARGE SCALE GENOMIC DNA]</scope>
    <source>
        <strain evidence="2 3">Cb vi76</strain>
    </source>
</reference>
<sequence length="254" mass="26857">MKPPDFVNLRAGGPECPSDFTLDRLHAGELPPEEAQRSERHVAGCADCGARMAERRAGFGAIEGVDPRVMLGRIRKGLDEPARASLPERLSGWTRRLLAPLAMVATAAVVLMVVVPGQQGTRMKGALGLHVFRLTGDHSEEVVSGEAFAPGDRLRFRVDVPAEGHVTVLGVEASGALYTAWPLEPGVQTRFEEGDGIELPGAVSLDAQPGREMLYLVHCPLEVGPPECTSGGAGGKPVCPEGCAMTSFIMEKGG</sequence>
<keyword evidence="1" id="KW-0472">Membrane</keyword>
<dbReference type="EMBL" id="JPMI01000258">
    <property type="protein sequence ID" value="KFA89176.1"/>
    <property type="molecule type" value="Genomic_DNA"/>
</dbReference>
<organism evidence="2 3">
    <name type="scientific">Archangium violaceum Cb vi76</name>
    <dbReference type="NCBI Taxonomy" id="1406225"/>
    <lineage>
        <taxon>Bacteria</taxon>
        <taxon>Pseudomonadati</taxon>
        <taxon>Myxococcota</taxon>
        <taxon>Myxococcia</taxon>
        <taxon>Myxococcales</taxon>
        <taxon>Cystobacterineae</taxon>
        <taxon>Archangiaceae</taxon>
        <taxon>Archangium</taxon>
    </lineage>
</organism>
<accession>A0A084SL41</accession>
<gene>
    <name evidence="2" type="ORF">Q664_36530</name>
</gene>
<evidence type="ECO:0008006" key="4">
    <source>
        <dbReference type="Google" id="ProtNLM"/>
    </source>
</evidence>
<evidence type="ECO:0000256" key="1">
    <source>
        <dbReference type="SAM" id="Phobius"/>
    </source>
</evidence>
<comment type="caution">
    <text evidence="2">The sequence shown here is derived from an EMBL/GenBank/DDBJ whole genome shotgun (WGS) entry which is preliminary data.</text>
</comment>
<dbReference type="RefSeq" id="WP_043406156.1">
    <property type="nucleotide sequence ID" value="NZ_JPMI01000258.1"/>
</dbReference>
<evidence type="ECO:0000313" key="3">
    <source>
        <dbReference type="Proteomes" id="UP000028547"/>
    </source>
</evidence>
<protein>
    <recommendedName>
        <fullName evidence="4">Zinc-finger domain-containing protein</fullName>
    </recommendedName>
</protein>
<dbReference type="AlphaFoldDB" id="A0A084SL41"/>
<dbReference type="InterPro" id="IPR041916">
    <property type="entry name" value="Anti_sigma_zinc_sf"/>
</dbReference>
<dbReference type="Gene3D" id="1.10.10.1320">
    <property type="entry name" value="Anti-sigma factor, zinc-finger domain"/>
    <property type="match status" value="1"/>
</dbReference>
<dbReference type="Proteomes" id="UP000028547">
    <property type="component" value="Unassembled WGS sequence"/>
</dbReference>
<keyword evidence="1" id="KW-0812">Transmembrane</keyword>